<sequence length="146" mass="16020">MAHDDHSAHSVNYLYVFAALCGFTALSVVFDGMGMFVSHNVVIVLVLAVAMAKALCVMMFFMHLKFEGNWKYVLLAPTTILAIGLPLALMPDIGVAYYTTTAPQVVHWGEEMDEYHAAHAEHEEDAAEHNDAAAHAENSVDEQPTE</sequence>
<dbReference type="OrthoDB" id="288216at2"/>
<dbReference type="RefSeq" id="WP_077025423.1">
    <property type="nucleotide sequence ID" value="NZ_CP017641.1"/>
</dbReference>
<evidence type="ECO:0000256" key="4">
    <source>
        <dbReference type="ARBA" id="ARBA00022989"/>
    </source>
</evidence>
<evidence type="ECO:0000256" key="7">
    <source>
        <dbReference type="SAM" id="Phobius"/>
    </source>
</evidence>
<feature type="transmembrane region" description="Helical" evidence="7">
    <location>
        <begin position="12"/>
        <end position="30"/>
    </location>
</feature>
<dbReference type="AlphaFoldDB" id="A0A1P8WJ19"/>
<keyword evidence="5 7" id="KW-0472">Membrane</keyword>
<dbReference type="Proteomes" id="UP000187735">
    <property type="component" value="Chromosome"/>
</dbReference>
<name>A0A1P8WJ19_9PLAN</name>
<evidence type="ECO:0000256" key="3">
    <source>
        <dbReference type="ARBA" id="ARBA00022692"/>
    </source>
</evidence>
<dbReference type="Pfam" id="PF03626">
    <property type="entry name" value="COX4_pro"/>
    <property type="match status" value="1"/>
</dbReference>
<proteinExistence type="predicted"/>
<gene>
    <name evidence="8" type="ORF">Fuma_03681</name>
</gene>
<dbReference type="STRING" id="1891926.Fuma_03681"/>
<keyword evidence="3 7" id="KW-0812">Transmembrane</keyword>
<dbReference type="GO" id="GO:0005886">
    <property type="term" value="C:plasma membrane"/>
    <property type="evidence" value="ECO:0007669"/>
    <property type="project" value="UniProtKB-SubCell"/>
</dbReference>
<dbReference type="EMBL" id="CP017641">
    <property type="protein sequence ID" value="APZ94060.1"/>
    <property type="molecule type" value="Genomic_DNA"/>
</dbReference>
<dbReference type="InterPro" id="IPR005171">
    <property type="entry name" value="Cyt_c_oxidase_su4_prok"/>
</dbReference>
<feature type="region of interest" description="Disordered" evidence="6">
    <location>
        <begin position="121"/>
        <end position="146"/>
    </location>
</feature>
<dbReference type="KEGG" id="fmr:Fuma_03681"/>
<evidence type="ECO:0000313" key="9">
    <source>
        <dbReference type="Proteomes" id="UP000187735"/>
    </source>
</evidence>
<feature type="transmembrane region" description="Helical" evidence="7">
    <location>
        <begin position="70"/>
        <end position="89"/>
    </location>
</feature>
<evidence type="ECO:0000256" key="1">
    <source>
        <dbReference type="ARBA" id="ARBA00004651"/>
    </source>
</evidence>
<evidence type="ECO:0000256" key="2">
    <source>
        <dbReference type="ARBA" id="ARBA00022475"/>
    </source>
</evidence>
<keyword evidence="2" id="KW-1003">Cell membrane</keyword>
<evidence type="ECO:0000256" key="6">
    <source>
        <dbReference type="SAM" id="MobiDB-lite"/>
    </source>
</evidence>
<accession>A0A1P8WJ19</accession>
<reference evidence="8 9" key="1">
    <citation type="journal article" date="2016" name="Front. Microbiol.">
        <title>Fuerstia marisgermanicae gen. nov., sp. nov., an Unusual Member of the Phylum Planctomycetes from the German Wadden Sea.</title>
        <authorList>
            <person name="Kohn T."/>
            <person name="Heuer A."/>
            <person name="Jogler M."/>
            <person name="Vollmers J."/>
            <person name="Boedeker C."/>
            <person name="Bunk B."/>
            <person name="Rast P."/>
            <person name="Borchert D."/>
            <person name="Glockner I."/>
            <person name="Freese H.M."/>
            <person name="Klenk H.P."/>
            <person name="Overmann J."/>
            <person name="Kaster A.K."/>
            <person name="Rohde M."/>
            <person name="Wiegand S."/>
            <person name="Jogler C."/>
        </authorList>
    </citation>
    <scope>NUCLEOTIDE SEQUENCE [LARGE SCALE GENOMIC DNA]</scope>
    <source>
        <strain evidence="8 9">NH11</strain>
    </source>
</reference>
<keyword evidence="4 7" id="KW-1133">Transmembrane helix</keyword>
<keyword evidence="9" id="KW-1185">Reference proteome</keyword>
<organism evidence="8 9">
    <name type="scientific">Fuerstiella marisgermanici</name>
    <dbReference type="NCBI Taxonomy" id="1891926"/>
    <lineage>
        <taxon>Bacteria</taxon>
        <taxon>Pseudomonadati</taxon>
        <taxon>Planctomycetota</taxon>
        <taxon>Planctomycetia</taxon>
        <taxon>Planctomycetales</taxon>
        <taxon>Planctomycetaceae</taxon>
        <taxon>Fuerstiella</taxon>
    </lineage>
</organism>
<feature type="compositionally biased region" description="Basic and acidic residues" evidence="6">
    <location>
        <begin position="121"/>
        <end position="134"/>
    </location>
</feature>
<evidence type="ECO:0000256" key="5">
    <source>
        <dbReference type="ARBA" id="ARBA00023136"/>
    </source>
</evidence>
<protein>
    <submittedName>
        <fullName evidence="8">Caa(3)-type oxidase, subunit IV</fullName>
    </submittedName>
</protein>
<feature type="transmembrane region" description="Helical" evidence="7">
    <location>
        <begin position="42"/>
        <end position="64"/>
    </location>
</feature>
<comment type="subcellular location">
    <subcellularLocation>
        <location evidence="1">Cell membrane</location>
        <topology evidence="1">Multi-pass membrane protein</topology>
    </subcellularLocation>
</comment>
<evidence type="ECO:0000313" key="8">
    <source>
        <dbReference type="EMBL" id="APZ94060.1"/>
    </source>
</evidence>